<dbReference type="Proteomes" id="UP000293638">
    <property type="component" value="Unassembled WGS sequence"/>
</dbReference>
<evidence type="ECO:0000313" key="10">
    <source>
        <dbReference type="Proteomes" id="UP000293638"/>
    </source>
</evidence>
<keyword evidence="4" id="KW-0572">Peptidoglycan-anchor</keyword>
<organism evidence="9 10">
    <name type="scientific">Motilibacter rhizosphaerae</name>
    <dbReference type="NCBI Taxonomy" id="598652"/>
    <lineage>
        <taxon>Bacteria</taxon>
        <taxon>Bacillati</taxon>
        <taxon>Actinomycetota</taxon>
        <taxon>Actinomycetes</taxon>
        <taxon>Motilibacterales</taxon>
        <taxon>Motilibacteraceae</taxon>
        <taxon>Motilibacter</taxon>
    </lineage>
</organism>
<evidence type="ECO:0000256" key="2">
    <source>
        <dbReference type="ARBA" id="ARBA00022525"/>
    </source>
</evidence>
<dbReference type="EMBL" id="SGXD01000003">
    <property type="protein sequence ID" value="RZS87398.1"/>
    <property type="molecule type" value="Genomic_DNA"/>
</dbReference>
<feature type="domain" description="Gram-positive cocci surface proteins LPxTG" evidence="8">
    <location>
        <begin position="180"/>
        <end position="215"/>
    </location>
</feature>
<dbReference type="RefSeq" id="WP_130493525.1">
    <property type="nucleotide sequence ID" value="NZ_SGXD01000003.1"/>
</dbReference>
<evidence type="ECO:0000256" key="3">
    <source>
        <dbReference type="ARBA" id="ARBA00022729"/>
    </source>
</evidence>
<feature type="chain" id="PRO_5020986258" description="Gram-positive cocci surface proteins LPxTG domain-containing protein" evidence="7">
    <location>
        <begin position="28"/>
        <end position="215"/>
    </location>
</feature>
<keyword evidence="1" id="KW-0134">Cell wall</keyword>
<feature type="compositionally biased region" description="Polar residues" evidence="5">
    <location>
        <begin position="86"/>
        <end position="107"/>
    </location>
</feature>
<evidence type="ECO:0000256" key="1">
    <source>
        <dbReference type="ARBA" id="ARBA00022512"/>
    </source>
</evidence>
<comment type="caution">
    <text evidence="9">The sequence shown here is derived from an EMBL/GenBank/DDBJ whole genome shotgun (WGS) entry which is preliminary data.</text>
</comment>
<evidence type="ECO:0000256" key="7">
    <source>
        <dbReference type="SAM" id="SignalP"/>
    </source>
</evidence>
<keyword evidence="6" id="KW-0472">Membrane</keyword>
<evidence type="ECO:0000259" key="8">
    <source>
        <dbReference type="PROSITE" id="PS50847"/>
    </source>
</evidence>
<keyword evidence="6" id="KW-1133">Transmembrane helix</keyword>
<feature type="region of interest" description="Disordered" evidence="5">
    <location>
        <begin position="71"/>
        <end position="170"/>
    </location>
</feature>
<accession>A0A4Q7NQL8</accession>
<protein>
    <recommendedName>
        <fullName evidence="8">Gram-positive cocci surface proteins LPxTG domain-containing protein</fullName>
    </recommendedName>
</protein>
<keyword evidence="6" id="KW-0812">Transmembrane</keyword>
<name>A0A4Q7NQL8_9ACTN</name>
<feature type="signal peptide" evidence="7">
    <location>
        <begin position="1"/>
        <end position="27"/>
    </location>
</feature>
<feature type="compositionally biased region" description="Polar residues" evidence="5">
    <location>
        <begin position="157"/>
        <end position="169"/>
    </location>
</feature>
<gene>
    <name evidence="9" type="ORF">EV189_2827</name>
</gene>
<keyword evidence="2" id="KW-0964">Secreted</keyword>
<reference evidence="9 10" key="1">
    <citation type="submission" date="2019-02" db="EMBL/GenBank/DDBJ databases">
        <title>Genomic Encyclopedia of Type Strains, Phase IV (KMG-IV): sequencing the most valuable type-strain genomes for metagenomic binning, comparative biology and taxonomic classification.</title>
        <authorList>
            <person name="Goeker M."/>
        </authorList>
    </citation>
    <scope>NUCLEOTIDE SEQUENCE [LARGE SCALE GENOMIC DNA]</scope>
    <source>
        <strain evidence="9 10">DSM 45622</strain>
    </source>
</reference>
<evidence type="ECO:0000256" key="5">
    <source>
        <dbReference type="SAM" id="MobiDB-lite"/>
    </source>
</evidence>
<keyword evidence="10" id="KW-1185">Reference proteome</keyword>
<proteinExistence type="predicted"/>
<feature type="compositionally biased region" description="Low complexity" evidence="5">
    <location>
        <begin position="123"/>
        <end position="156"/>
    </location>
</feature>
<feature type="transmembrane region" description="Helical" evidence="6">
    <location>
        <begin position="188"/>
        <end position="210"/>
    </location>
</feature>
<sequence>MISSRARLAVAGTLVVVGAAVPATARAAYVPTTSPQVTCNDSTKTVVVSGFSPTSSVTVSVKGATQTVTTDASGTAGIPVAGKDLSGSTLTATGPTPPSDTSATVSYTVPAGQCALPAPAPSPSDVVASDTPTTSASTAPTSSASAEPTESTASDSPSSAPLVSKSAEQSPAALPAHGALAHTGGGNALALGGVGALLLLLGAGTALLAARRRRA</sequence>
<keyword evidence="3 7" id="KW-0732">Signal</keyword>
<dbReference type="AlphaFoldDB" id="A0A4Q7NQL8"/>
<evidence type="ECO:0000256" key="6">
    <source>
        <dbReference type="SAM" id="Phobius"/>
    </source>
</evidence>
<evidence type="ECO:0000313" key="9">
    <source>
        <dbReference type="EMBL" id="RZS87398.1"/>
    </source>
</evidence>
<evidence type="ECO:0000256" key="4">
    <source>
        <dbReference type="ARBA" id="ARBA00023088"/>
    </source>
</evidence>
<dbReference type="PROSITE" id="PS50847">
    <property type="entry name" value="GRAM_POS_ANCHORING"/>
    <property type="match status" value="1"/>
</dbReference>
<dbReference type="InterPro" id="IPR019931">
    <property type="entry name" value="LPXTG_anchor"/>
</dbReference>